<name>A0ABT6NBN2_9FIRM</name>
<dbReference type="RefSeq" id="WP_281093651.1">
    <property type="nucleotide sequence ID" value="NZ_JARYZI010000003.1"/>
</dbReference>
<accession>A0ABT6NBN2</accession>
<gene>
    <name evidence="1" type="ORF">QE109_06695</name>
</gene>
<evidence type="ECO:0000313" key="1">
    <source>
        <dbReference type="EMBL" id="MDH8677827.1"/>
    </source>
</evidence>
<keyword evidence="2" id="KW-1185">Reference proteome</keyword>
<sequence length="102" mass="11656">MLNVILQDGLKDYLKQHHHNDISLSLTHSDYATGNILSMSPHIRYKAPDALDLYDTYMVDGVRVYVEKDVVAYDDTLEFVEESLLGVHRCHVVGIKLDNKLI</sequence>
<organism evidence="1 2">
    <name type="scientific">Fusibacter bizertensis</name>
    <dbReference type="NCBI Taxonomy" id="1488331"/>
    <lineage>
        <taxon>Bacteria</taxon>
        <taxon>Bacillati</taxon>
        <taxon>Bacillota</taxon>
        <taxon>Clostridia</taxon>
        <taxon>Eubacteriales</taxon>
        <taxon>Eubacteriales Family XII. Incertae Sedis</taxon>
        <taxon>Fusibacter</taxon>
    </lineage>
</organism>
<evidence type="ECO:0000313" key="2">
    <source>
        <dbReference type="Proteomes" id="UP001158045"/>
    </source>
</evidence>
<protein>
    <submittedName>
        <fullName evidence="1">Uncharacterized protein</fullName>
    </submittedName>
</protein>
<dbReference type="EMBL" id="JARYZI010000003">
    <property type="protein sequence ID" value="MDH8677827.1"/>
    <property type="molecule type" value="Genomic_DNA"/>
</dbReference>
<dbReference type="Proteomes" id="UP001158045">
    <property type="component" value="Unassembled WGS sequence"/>
</dbReference>
<reference evidence="1 2" key="1">
    <citation type="submission" date="2023-04" db="EMBL/GenBank/DDBJ databases">
        <title>Fusibacter bizertensis strain WBS, isolated from littoral bottom sediments of the Arctic seas - biochemical and genomic analysis.</title>
        <authorList>
            <person name="Brioukhanov A.L."/>
        </authorList>
    </citation>
    <scope>NUCLEOTIDE SEQUENCE [LARGE SCALE GENOMIC DNA]</scope>
    <source>
        <strain evidence="1 2">WBS</strain>
    </source>
</reference>
<proteinExistence type="predicted"/>
<comment type="caution">
    <text evidence="1">The sequence shown here is derived from an EMBL/GenBank/DDBJ whole genome shotgun (WGS) entry which is preliminary data.</text>
</comment>